<dbReference type="EMBL" id="JAIWYP010000010">
    <property type="protein sequence ID" value="KAH3746551.1"/>
    <property type="molecule type" value="Genomic_DNA"/>
</dbReference>
<reference evidence="1" key="2">
    <citation type="submission" date="2020-11" db="EMBL/GenBank/DDBJ databases">
        <authorList>
            <person name="McCartney M.A."/>
            <person name="Auch B."/>
            <person name="Kono T."/>
            <person name="Mallez S."/>
            <person name="Becker A."/>
            <person name="Gohl D.M."/>
            <person name="Silverstein K.A.T."/>
            <person name="Koren S."/>
            <person name="Bechman K.B."/>
            <person name="Herman A."/>
            <person name="Abrahante J.E."/>
            <person name="Garbe J."/>
        </authorList>
    </citation>
    <scope>NUCLEOTIDE SEQUENCE</scope>
    <source>
        <strain evidence="1">Duluth1</strain>
        <tissue evidence="1">Whole animal</tissue>
    </source>
</reference>
<comment type="caution">
    <text evidence="1">The sequence shown here is derived from an EMBL/GenBank/DDBJ whole genome shotgun (WGS) entry which is preliminary data.</text>
</comment>
<name>A0A9D4DCS0_DREPO</name>
<dbReference type="Proteomes" id="UP000828390">
    <property type="component" value="Unassembled WGS sequence"/>
</dbReference>
<keyword evidence="2" id="KW-1185">Reference proteome</keyword>
<gene>
    <name evidence="1" type="ORF">DPMN_180959</name>
</gene>
<sequence>MERFIEDSPCSCGINVPHAIWSVFGQIDVLRVLIEGHVRREITPGGHDQMTSLDVKRKELDVYVTCGLKDLRTS</sequence>
<evidence type="ECO:0000313" key="2">
    <source>
        <dbReference type="Proteomes" id="UP000828390"/>
    </source>
</evidence>
<dbReference type="AlphaFoldDB" id="A0A9D4DCS0"/>
<organism evidence="1 2">
    <name type="scientific">Dreissena polymorpha</name>
    <name type="common">Zebra mussel</name>
    <name type="synonym">Mytilus polymorpha</name>
    <dbReference type="NCBI Taxonomy" id="45954"/>
    <lineage>
        <taxon>Eukaryota</taxon>
        <taxon>Metazoa</taxon>
        <taxon>Spiralia</taxon>
        <taxon>Lophotrochozoa</taxon>
        <taxon>Mollusca</taxon>
        <taxon>Bivalvia</taxon>
        <taxon>Autobranchia</taxon>
        <taxon>Heteroconchia</taxon>
        <taxon>Euheterodonta</taxon>
        <taxon>Imparidentia</taxon>
        <taxon>Neoheterodontei</taxon>
        <taxon>Myida</taxon>
        <taxon>Dreissenoidea</taxon>
        <taxon>Dreissenidae</taxon>
        <taxon>Dreissena</taxon>
    </lineage>
</organism>
<accession>A0A9D4DCS0</accession>
<proteinExistence type="predicted"/>
<reference evidence="1" key="1">
    <citation type="journal article" date="2019" name="bioRxiv">
        <title>The Genome of the Zebra Mussel, Dreissena polymorpha: A Resource for Invasive Species Research.</title>
        <authorList>
            <person name="McCartney M.A."/>
            <person name="Auch B."/>
            <person name="Kono T."/>
            <person name="Mallez S."/>
            <person name="Zhang Y."/>
            <person name="Obille A."/>
            <person name="Becker A."/>
            <person name="Abrahante J.E."/>
            <person name="Garbe J."/>
            <person name="Badalamenti J.P."/>
            <person name="Herman A."/>
            <person name="Mangelson H."/>
            <person name="Liachko I."/>
            <person name="Sullivan S."/>
            <person name="Sone E.D."/>
            <person name="Koren S."/>
            <person name="Silverstein K.A.T."/>
            <person name="Beckman K.B."/>
            <person name="Gohl D.M."/>
        </authorList>
    </citation>
    <scope>NUCLEOTIDE SEQUENCE</scope>
    <source>
        <strain evidence="1">Duluth1</strain>
        <tissue evidence="1">Whole animal</tissue>
    </source>
</reference>
<protein>
    <submittedName>
        <fullName evidence="1">Uncharacterized protein</fullName>
    </submittedName>
</protein>
<evidence type="ECO:0000313" key="1">
    <source>
        <dbReference type="EMBL" id="KAH3746551.1"/>
    </source>
</evidence>